<keyword evidence="3 5" id="KW-0949">S-adenosyl-L-methionine</keyword>
<dbReference type="AlphaFoldDB" id="A0A4P6UXX6"/>
<keyword evidence="1 5" id="KW-0489">Methyltransferase</keyword>
<dbReference type="PANTHER" id="PTHR22807:SF53">
    <property type="entry name" value="RIBOSOMAL RNA SMALL SUBUNIT METHYLTRANSFERASE B-RELATED"/>
    <property type="match status" value="1"/>
</dbReference>
<sequence>MRLGGRVAAAIEVLADIEDNRRPASVALADWGKTHRFAGSGDRAAIGNIVYDALRRRASLAFRMDEDGPVALALGVLAFSWAMSTEKIAEAFTDDKFAPAVPLAQLEAAGARDLTFADPHIEADVPPWCGDLLAEGFGEEWVEEAKAFAERPPLDLRVNTLAASRDKVLKALSKSGAKPTTIARHGVRIKAPRREGRLPNVQAEPAFQKGWFEVQDEGSQIVADLVFAQPGEQVFDFCAGAGGKTLALAAAMENKGQVHAFDADKQRLAPIFDRLRRAGTRNVQVHAADDDLAPLEGRFDRVVVDAPCSGSGTWRRHPDAKWRLTQQQLEQRCAEQAAILDDAVRFVRPGGYLCYITCSVFAEENEAQIYAFGDRHPGWSLLSAGEVWQDLYGFNKPQPWSADLNCITLTPRSTGTDGFFFAVMQRETG</sequence>
<accession>A0A4P6UXX6</accession>
<dbReference type="InterPro" id="IPR049560">
    <property type="entry name" value="MeTrfase_RsmB-F_NOP2_cat"/>
</dbReference>
<dbReference type="SUPFAM" id="SSF53335">
    <property type="entry name" value="S-adenosyl-L-methionine-dependent methyltransferases"/>
    <property type="match status" value="1"/>
</dbReference>
<evidence type="ECO:0000256" key="2">
    <source>
        <dbReference type="ARBA" id="ARBA00022679"/>
    </source>
</evidence>
<keyword evidence="2 5" id="KW-0808">Transferase</keyword>
<dbReference type="PROSITE" id="PS51686">
    <property type="entry name" value="SAM_MT_RSMB_NOP"/>
    <property type="match status" value="1"/>
</dbReference>
<dbReference type="InterPro" id="IPR001678">
    <property type="entry name" value="MeTrfase_RsmB-F_NOP2_dom"/>
</dbReference>
<dbReference type="InterPro" id="IPR054728">
    <property type="entry name" value="RsmB-like_ferredoxin"/>
</dbReference>
<feature type="active site" description="Nucleophile" evidence="5">
    <location>
        <position position="358"/>
    </location>
</feature>
<evidence type="ECO:0000256" key="5">
    <source>
        <dbReference type="PROSITE-ProRule" id="PRU01023"/>
    </source>
</evidence>
<feature type="binding site" evidence="5">
    <location>
        <position position="289"/>
    </location>
    <ligand>
        <name>S-adenosyl-L-methionine</name>
        <dbReference type="ChEBI" id="CHEBI:59789"/>
    </ligand>
</feature>
<dbReference type="GO" id="GO:0008173">
    <property type="term" value="F:RNA methyltransferase activity"/>
    <property type="evidence" value="ECO:0007669"/>
    <property type="project" value="InterPro"/>
</dbReference>
<dbReference type="PANTHER" id="PTHR22807">
    <property type="entry name" value="NOP2 YEAST -RELATED NOL1/NOP2/FMU SUN DOMAIN-CONTAINING"/>
    <property type="match status" value="1"/>
</dbReference>
<dbReference type="KEGG" id="rpod:E0E05_04270"/>
<dbReference type="GO" id="GO:0001510">
    <property type="term" value="P:RNA methylation"/>
    <property type="evidence" value="ECO:0007669"/>
    <property type="project" value="InterPro"/>
</dbReference>
<comment type="caution">
    <text evidence="5">Lacks conserved residue(s) required for the propagation of feature annotation.</text>
</comment>
<feature type="domain" description="SAM-dependent MTase RsmB/NOP-type" evidence="6">
    <location>
        <begin position="144"/>
        <end position="427"/>
    </location>
</feature>
<dbReference type="Proteomes" id="UP000293719">
    <property type="component" value="Chromosome"/>
</dbReference>
<reference evidence="7 8" key="1">
    <citation type="journal article" date="2017" name="Int. J. Syst. Evol. Microbiol.">
        <title>Roseitalea porphyridii gen. nov., sp. nov., isolated from a red alga, and reclassification of Hoeflea suaedae Chung et al. 2013 as Pseudohoeflea suaedae gen. nov., comb. nov.</title>
        <authorList>
            <person name="Hyeon J.W."/>
            <person name="Jeong S.E."/>
            <person name="Baek K."/>
            <person name="Jeon C.O."/>
        </authorList>
    </citation>
    <scope>NUCLEOTIDE SEQUENCE [LARGE SCALE GENOMIC DNA]</scope>
    <source>
        <strain evidence="7 8">MA7-20</strain>
    </source>
</reference>
<evidence type="ECO:0000256" key="1">
    <source>
        <dbReference type="ARBA" id="ARBA00022603"/>
    </source>
</evidence>
<feature type="binding site" evidence="5">
    <location>
        <position position="305"/>
    </location>
    <ligand>
        <name>S-adenosyl-L-methionine</name>
        <dbReference type="ChEBI" id="CHEBI:59789"/>
    </ligand>
</feature>
<dbReference type="GO" id="GO:0003723">
    <property type="term" value="F:RNA binding"/>
    <property type="evidence" value="ECO:0007669"/>
    <property type="project" value="UniProtKB-UniRule"/>
</dbReference>
<dbReference type="InterPro" id="IPR023267">
    <property type="entry name" value="RCMT"/>
</dbReference>
<protein>
    <submittedName>
        <fullName evidence="7">RsmB/NOP family class I SAM-dependent RNA methyltransferase</fullName>
    </submittedName>
</protein>
<evidence type="ECO:0000256" key="3">
    <source>
        <dbReference type="ARBA" id="ARBA00022691"/>
    </source>
</evidence>
<dbReference type="CDD" id="cd02440">
    <property type="entry name" value="AdoMet_MTases"/>
    <property type="match status" value="1"/>
</dbReference>
<dbReference type="OrthoDB" id="9810297at2"/>
<evidence type="ECO:0000313" key="7">
    <source>
        <dbReference type="EMBL" id="QBK29882.1"/>
    </source>
</evidence>
<dbReference type="PRINTS" id="PR02008">
    <property type="entry name" value="RCMTFAMILY"/>
</dbReference>
<name>A0A4P6UXX6_9HYPH</name>
<dbReference type="InterPro" id="IPR029063">
    <property type="entry name" value="SAM-dependent_MTases_sf"/>
</dbReference>
<gene>
    <name evidence="7" type="ORF">E0E05_04270</name>
</gene>
<organism evidence="7 8">
    <name type="scientific">Roseitalea porphyridii</name>
    <dbReference type="NCBI Taxonomy" id="1852022"/>
    <lineage>
        <taxon>Bacteria</taxon>
        <taxon>Pseudomonadati</taxon>
        <taxon>Pseudomonadota</taxon>
        <taxon>Alphaproteobacteria</taxon>
        <taxon>Hyphomicrobiales</taxon>
        <taxon>Ahrensiaceae</taxon>
        <taxon>Roseitalea</taxon>
    </lineage>
</organism>
<dbReference type="GeneID" id="90766502"/>
<dbReference type="RefSeq" id="WP_131615593.1">
    <property type="nucleotide sequence ID" value="NZ_CP036532.1"/>
</dbReference>
<evidence type="ECO:0000259" key="6">
    <source>
        <dbReference type="PROSITE" id="PS51686"/>
    </source>
</evidence>
<evidence type="ECO:0000256" key="4">
    <source>
        <dbReference type="ARBA" id="ARBA00022884"/>
    </source>
</evidence>
<dbReference type="Gene3D" id="3.40.50.150">
    <property type="entry name" value="Vaccinia Virus protein VP39"/>
    <property type="match status" value="1"/>
</dbReference>
<keyword evidence="4 5" id="KW-0694">RNA-binding</keyword>
<dbReference type="Pfam" id="PF01189">
    <property type="entry name" value="Methyltr_RsmB-F"/>
    <property type="match status" value="1"/>
</dbReference>
<dbReference type="EMBL" id="CP036532">
    <property type="protein sequence ID" value="QBK29882.1"/>
    <property type="molecule type" value="Genomic_DNA"/>
</dbReference>
<evidence type="ECO:0000313" key="8">
    <source>
        <dbReference type="Proteomes" id="UP000293719"/>
    </source>
</evidence>
<proteinExistence type="inferred from homology"/>
<comment type="similarity">
    <text evidence="5">Belongs to the class I-like SAM-binding methyltransferase superfamily. RsmB/NOP family.</text>
</comment>
<keyword evidence="8" id="KW-1185">Reference proteome</keyword>
<feature type="binding site" evidence="5">
    <location>
        <position position="262"/>
    </location>
    <ligand>
        <name>S-adenosyl-L-methionine</name>
        <dbReference type="ChEBI" id="CHEBI:59789"/>
    </ligand>
</feature>
<dbReference type="Pfam" id="PF22458">
    <property type="entry name" value="RsmF-B_ferredox"/>
    <property type="match status" value="1"/>
</dbReference>